<protein>
    <recommendedName>
        <fullName evidence="8">Rhodopsin domain-containing protein</fullName>
    </recommendedName>
</protein>
<accession>A0AA40AYS2</accession>
<comment type="caution">
    <text evidence="9">The sequence shown here is derived from an EMBL/GenBank/DDBJ whole genome shotgun (WGS) entry which is preliminary data.</text>
</comment>
<dbReference type="Proteomes" id="UP001172102">
    <property type="component" value="Unassembled WGS sequence"/>
</dbReference>
<comment type="subcellular location">
    <subcellularLocation>
        <location evidence="1">Membrane</location>
        <topology evidence="1">Multi-pass membrane protein</topology>
    </subcellularLocation>
</comment>
<evidence type="ECO:0000256" key="7">
    <source>
        <dbReference type="SAM" id="Phobius"/>
    </source>
</evidence>
<evidence type="ECO:0000256" key="1">
    <source>
        <dbReference type="ARBA" id="ARBA00004141"/>
    </source>
</evidence>
<dbReference type="PANTHER" id="PTHR33048">
    <property type="entry name" value="PTH11-LIKE INTEGRAL MEMBRANE PROTEIN (AFU_ORTHOLOGUE AFUA_5G11245)"/>
    <property type="match status" value="1"/>
</dbReference>
<evidence type="ECO:0000256" key="6">
    <source>
        <dbReference type="SAM" id="MobiDB-lite"/>
    </source>
</evidence>
<dbReference type="Pfam" id="PF20684">
    <property type="entry name" value="Fung_rhodopsin"/>
    <property type="match status" value="1"/>
</dbReference>
<dbReference type="GO" id="GO:0016020">
    <property type="term" value="C:membrane"/>
    <property type="evidence" value="ECO:0007669"/>
    <property type="project" value="UniProtKB-SubCell"/>
</dbReference>
<evidence type="ECO:0000256" key="3">
    <source>
        <dbReference type="ARBA" id="ARBA00022989"/>
    </source>
</evidence>
<reference evidence="9" key="1">
    <citation type="submission" date="2023-06" db="EMBL/GenBank/DDBJ databases">
        <title>Genome-scale phylogeny and comparative genomics of the fungal order Sordariales.</title>
        <authorList>
            <consortium name="Lawrence Berkeley National Laboratory"/>
            <person name="Hensen N."/>
            <person name="Bonometti L."/>
            <person name="Westerberg I."/>
            <person name="Brannstrom I.O."/>
            <person name="Guillou S."/>
            <person name="Cros-Aarteil S."/>
            <person name="Calhoun S."/>
            <person name="Haridas S."/>
            <person name="Kuo A."/>
            <person name="Mondo S."/>
            <person name="Pangilinan J."/>
            <person name="Riley R."/>
            <person name="Labutti K."/>
            <person name="Andreopoulos B."/>
            <person name="Lipzen A."/>
            <person name="Chen C."/>
            <person name="Yanf M."/>
            <person name="Daum C."/>
            <person name="Ng V."/>
            <person name="Clum A."/>
            <person name="Steindorff A."/>
            <person name="Ohm R."/>
            <person name="Martin F."/>
            <person name="Silar P."/>
            <person name="Natvig D."/>
            <person name="Lalanne C."/>
            <person name="Gautier V."/>
            <person name="Ament-Velasquez S.L."/>
            <person name="Kruys A."/>
            <person name="Hutchinson M.I."/>
            <person name="Powell A.J."/>
            <person name="Barry K."/>
            <person name="Miller A.N."/>
            <person name="Grigoriev I.V."/>
            <person name="Debuchy R."/>
            <person name="Gladieux P."/>
            <person name="Thoren M.H."/>
            <person name="Johannesson H."/>
        </authorList>
    </citation>
    <scope>NUCLEOTIDE SEQUENCE</scope>
    <source>
        <strain evidence="9">SMH4607-1</strain>
    </source>
</reference>
<evidence type="ECO:0000313" key="10">
    <source>
        <dbReference type="Proteomes" id="UP001172102"/>
    </source>
</evidence>
<feature type="transmembrane region" description="Helical" evidence="7">
    <location>
        <begin position="156"/>
        <end position="178"/>
    </location>
</feature>
<keyword evidence="4 7" id="KW-0472">Membrane</keyword>
<dbReference type="InterPro" id="IPR049326">
    <property type="entry name" value="Rhodopsin_dom_fungi"/>
</dbReference>
<gene>
    <name evidence="9" type="ORF">B0H67DRAFT_640995</name>
</gene>
<name>A0AA40AYS2_9PEZI</name>
<dbReference type="EMBL" id="JAUKUA010000002">
    <property type="protein sequence ID" value="KAK0724453.1"/>
    <property type="molecule type" value="Genomic_DNA"/>
</dbReference>
<feature type="domain" description="Rhodopsin" evidence="8">
    <location>
        <begin position="66"/>
        <end position="307"/>
    </location>
</feature>
<evidence type="ECO:0000256" key="2">
    <source>
        <dbReference type="ARBA" id="ARBA00022692"/>
    </source>
</evidence>
<feature type="transmembrane region" description="Helical" evidence="7">
    <location>
        <begin position="239"/>
        <end position="261"/>
    </location>
</feature>
<sequence length="421" mass="45851">MSTNVTTGPSPDGLNGTVPANGTDLPPPVLVYPPVPITAWAAYVSQVYLVLTSVLMLLAISVFITRMYQRVRPVWKVGLDDYFIIGGMLLTITDWGLLIPMMVPFGGFMTFEQGLNSAKHSWIAIGVWGLSMTCIKVSVCLTLLRIQGKERSWRIFLYAIMAIQSTYGVLNVFFNLIIACRPLQAAWDFTVIEKQCVSVEVMRLASNIGSGINITTDVLLSLAPGVFLRKLNRPLRERIFVCVLMGLGLLASISSVVKTVIVQRWGDPTSTDDFWAQGVSISTYTVLEQQTGILAACVPAMKNILQKGLSKFGVSLHDSRTGGRSGYYLKNRSAAGAGNGTSHFHSKNGIGSQLGSRYARGGKDDSIDEDEEKCIEMPDMRRNLSTPKSQRTGSGSFHHGVGGDYKTAGLVHEEQLPAHAV</sequence>
<evidence type="ECO:0000259" key="8">
    <source>
        <dbReference type="Pfam" id="PF20684"/>
    </source>
</evidence>
<evidence type="ECO:0000256" key="4">
    <source>
        <dbReference type="ARBA" id="ARBA00023136"/>
    </source>
</evidence>
<keyword evidence="2 7" id="KW-0812">Transmembrane</keyword>
<keyword evidence="10" id="KW-1185">Reference proteome</keyword>
<comment type="similarity">
    <text evidence="5">Belongs to the SAT4 family.</text>
</comment>
<dbReference type="InterPro" id="IPR052337">
    <property type="entry name" value="SAT4-like"/>
</dbReference>
<evidence type="ECO:0000313" key="9">
    <source>
        <dbReference type="EMBL" id="KAK0724453.1"/>
    </source>
</evidence>
<feature type="transmembrane region" description="Helical" evidence="7">
    <location>
        <begin position="40"/>
        <end position="62"/>
    </location>
</feature>
<feature type="transmembrane region" description="Helical" evidence="7">
    <location>
        <begin position="208"/>
        <end position="227"/>
    </location>
</feature>
<evidence type="ECO:0000256" key="5">
    <source>
        <dbReference type="ARBA" id="ARBA00038359"/>
    </source>
</evidence>
<feature type="transmembrane region" description="Helical" evidence="7">
    <location>
        <begin position="122"/>
        <end position="144"/>
    </location>
</feature>
<feature type="region of interest" description="Disordered" evidence="6">
    <location>
        <begin position="338"/>
        <end position="372"/>
    </location>
</feature>
<organism evidence="9 10">
    <name type="scientific">Lasiosphaeris hirsuta</name>
    <dbReference type="NCBI Taxonomy" id="260670"/>
    <lineage>
        <taxon>Eukaryota</taxon>
        <taxon>Fungi</taxon>
        <taxon>Dikarya</taxon>
        <taxon>Ascomycota</taxon>
        <taxon>Pezizomycotina</taxon>
        <taxon>Sordariomycetes</taxon>
        <taxon>Sordariomycetidae</taxon>
        <taxon>Sordariales</taxon>
        <taxon>Lasiosphaeriaceae</taxon>
        <taxon>Lasiosphaeris</taxon>
    </lineage>
</organism>
<dbReference type="AlphaFoldDB" id="A0AA40AYS2"/>
<dbReference type="PANTHER" id="PTHR33048:SF47">
    <property type="entry name" value="INTEGRAL MEMBRANE PROTEIN-RELATED"/>
    <property type="match status" value="1"/>
</dbReference>
<keyword evidence="3 7" id="KW-1133">Transmembrane helix</keyword>
<feature type="transmembrane region" description="Helical" evidence="7">
    <location>
        <begin position="82"/>
        <end position="102"/>
    </location>
</feature>
<proteinExistence type="inferred from homology"/>